<reference evidence="1 2" key="2">
    <citation type="submission" date="2018-11" db="EMBL/GenBank/DDBJ databases">
        <authorList>
            <consortium name="Pathogen Informatics"/>
        </authorList>
    </citation>
    <scope>NUCLEOTIDE SEQUENCE [LARGE SCALE GENOMIC DNA]</scope>
</reference>
<dbReference type="Proteomes" id="UP000271162">
    <property type="component" value="Unassembled WGS sequence"/>
</dbReference>
<organism evidence="3">
    <name type="scientific">Nippostrongylus brasiliensis</name>
    <name type="common">Rat hookworm</name>
    <dbReference type="NCBI Taxonomy" id="27835"/>
    <lineage>
        <taxon>Eukaryota</taxon>
        <taxon>Metazoa</taxon>
        <taxon>Ecdysozoa</taxon>
        <taxon>Nematoda</taxon>
        <taxon>Chromadorea</taxon>
        <taxon>Rhabditida</taxon>
        <taxon>Rhabditina</taxon>
        <taxon>Rhabditomorpha</taxon>
        <taxon>Strongyloidea</taxon>
        <taxon>Heligmosomidae</taxon>
        <taxon>Nippostrongylus</taxon>
    </lineage>
</organism>
<gene>
    <name evidence="1" type="ORF">NBR_LOCUS11376</name>
</gene>
<dbReference type="AlphaFoldDB" id="A0A0N4Y5S3"/>
<dbReference type="EMBL" id="UYSL01020512">
    <property type="protein sequence ID" value="VDL74965.1"/>
    <property type="molecule type" value="Genomic_DNA"/>
</dbReference>
<proteinExistence type="predicted"/>
<reference evidence="3" key="1">
    <citation type="submission" date="2017-02" db="UniProtKB">
        <authorList>
            <consortium name="WormBaseParasite"/>
        </authorList>
    </citation>
    <scope>IDENTIFICATION</scope>
</reference>
<dbReference type="WBParaSite" id="NBR_0001137501-mRNA-1">
    <property type="protein sequence ID" value="NBR_0001137501-mRNA-1"/>
    <property type="gene ID" value="NBR_0001137501"/>
</dbReference>
<evidence type="ECO:0000313" key="2">
    <source>
        <dbReference type="Proteomes" id="UP000271162"/>
    </source>
</evidence>
<evidence type="ECO:0000313" key="3">
    <source>
        <dbReference type="WBParaSite" id="NBR_0001137501-mRNA-1"/>
    </source>
</evidence>
<protein>
    <submittedName>
        <fullName evidence="3">DUF1758 domain-containing protein</fullName>
    </submittedName>
</protein>
<dbReference type="STRING" id="27835.A0A0N4Y5S3"/>
<evidence type="ECO:0000313" key="1">
    <source>
        <dbReference type="EMBL" id="VDL74965.1"/>
    </source>
</evidence>
<sequence length="202" mass="23050">MDKGSELSFIDKNLVDELQLEVKGKTYLCLKTFGSDTHQQNEHRVVEITLVDEEGNPYKFEVFDSAVITGNTRRPQLTEADWDYVDKNHITLTTLSNDETPKLLIGCDHLWEPVEGKRCRLPSGLHLIDTKFGCMVSGRMMNIPSVELERQITSLTQQEVVKFDKYWAIELGGPWPSQMLLTTMKLTEDLKRATVNGSFIDL</sequence>
<name>A0A0N4Y5S3_NIPBR</name>
<accession>A0A0N4Y5S3</accession>
<keyword evidence="2" id="KW-1185">Reference proteome</keyword>